<dbReference type="EMBL" id="JACGXS010000001">
    <property type="protein sequence ID" value="MBA8680881.1"/>
    <property type="molecule type" value="Genomic_DNA"/>
</dbReference>
<reference evidence="1 2" key="1">
    <citation type="submission" date="2020-08" db="EMBL/GenBank/DDBJ databases">
        <title>Stenotrophomonas tumulicola JCM 30961.</title>
        <authorList>
            <person name="Deng Y."/>
        </authorList>
    </citation>
    <scope>NUCLEOTIDE SEQUENCE [LARGE SCALE GENOMIC DNA]</scope>
    <source>
        <strain evidence="1 2">JCM 30961</strain>
    </source>
</reference>
<sequence length="197" mass="21836">MVRDDRKVNMLELDRHLSHVLEQARGAPVSVQRYGQPWVWILSADAWSDAVRWSALDTSNHPLMLLRGIAEPLLEHLPVALFERPRHVGSMRQLQRAALLVHLRGVASPQRLHDGLQHNALFRAFVGIDPGAVWNEATCEALLDAWREPALRASITTLLAALPPHLVSAAGGRRDVRQGIAARSDDAAQIEGRCLSN</sequence>
<organism evidence="1 2">
    <name type="scientific">Stenotrophomonas tumulicola</name>
    <dbReference type="NCBI Taxonomy" id="1685415"/>
    <lineage>
        <taxon>Bacteria</taxon>
        <taxon>Pseudomonadati</taxon>
        <taxon>Pseudomonadota</taxon>
        <taxon>Gammaproteobacteria</taxon>
        <taxon>Lysobacterales</taxon>
        <taxon>Lysobacteraceae</taxon>
        <taxon>Stenotrophomonas</taxon>
    </lineage>
</organism>
<dbReference type="RefSeq" id="WP_182338033.1">
    <property type="nucleotide sequence ID" value="NZ_JACGXS010000001.1"/>
</dbReference>
<dbReference type="AlphaFoldDB" id="A0A7W3FKG1"/>
<name>A0A7W3FKG1_9GAMM</name>
<comment type="caution">
    <text evidence="1">The sequence shown here is derived from an EMBL/GenBank/DDBJ whole genome shotgun (WGS) entry which is preliminary data.</text>
</comment>
<evidence type="ECO:0008006" key="3">
    <source>
        <dbReference type="Google" id="ProtNLM"/>
    </source>
</evidence>
<evidence type="ECO:0000313" key="2">
    <source>
        <dbReference type="Proteomes" id="UP000547058"/>
    </source>
</evidence>
<gene>
    <name evidence="1" type="ORF">H4O11_03575</name>
</gene>
<accession>A0A7W3FKG1</accession>
<protein>
    <recommendedName>
        <fullName evidence="3">Transposase InsH N-terminal domain-containing protein</fullName>
    </recommendedName>
</protein>
<proteinExistence type="predicted"/>
<keyword evidence="2" id="KW-1185">Reference proteome</keyword>
<evidence type="ECO:0000313" key="1">
    <source>
        <dbReference type="EMBL" id="MBA8680881.1"/>
    </source>
</evidence>
<dbReference type="Proteomes" id="UP000547058">
    <property type="component" value="Unassembled WGS sequence"/>
</dbReference>